<reference evidence="2 3" key="1">
    <citation type="submission" date="2019-10" db="EMBL/GenBank/DDBJ databases">
        <authorList>
            <person name="Palmer J.M."/>
        </authorList>
    </citation>
    <scope>NUCLEOTIDE SEQUENCE [LARGE SCALE GENOMIC DNA]</scope>
    <source>
        <strain evidence="2 3">TWF506</strain>
    </source>
</reference>
<organism evidence="2 3">
    <name type="scientific">Arthrobotrys conoides</name>
    <dbReference type="NCBI Taxonomy" id="74498"/>
    <lineage>
        <taxon>Eukaryota</taxon>
        <taxon>Fungi</taxon>
        <taxon>Dikarya</taxon>
        <taxon>Ascomycota</taxon>
        <taxon>Pezizomycotina</taxon>
        <taxon>Orbiliomycetes</taxon>
        <taxon>Orbiliales</taxon>
        <taxon>Orbiliaceae</taxon>
        <taxon>Arthrobotrys</taxon>
    </lineage>
</organism>
<protein>
    <recommendedName>
        <fullName evidence="4">Altered inheritance of mitochondria protein 19</fullName>
    </recommendedName>
</protein>
<feature type="transmembrane region" description="Helical" evidence="1">
    <location>
        <begin position="127"/>
        <end position="149"/>
    </location>
</feature>
<name>A0AAN8N2D6_9PEZI</name>
<accession>A0AAN8N2D6</accession>
<evidence type="ECO:0008006" key="4">
    <source>
        <dbReference type="Google" id="ProtNLM"/>
    </source>
</evidence>
<evidence type="ECO:0000313" key="3">
    <source>
        <dbReference type="Proteomes" id="UP001307849"/>
    </source>
</evidence>
<evidence type="ECO:0000256" key="1">
    <source>
        <dbReference type="SAM" id="Phobius"/>
    </source>
</evidence>
<keyword evidence="1" id="KW-1133">Transmembrane helix</keyword>
<evidence type="ECO:0000313" key="2">
    <source>
        <dbReference type="EMBL" id="KAK6497986.1"/>
    </source>
</evidence>
<keyword evidence="3" id="KW-1185">Reference proteome</keyword>
<dbReference type="Pfam" id="PF10315">
    <property type="entry name" value="Aim19"/>
    <property type="match status" value="1"/>
</dbReference>
<dbReference type="InterPro" id="IPR019419">
    <property type="entry name" value="AIM19"/>
</dbReference>
<keyword evidence="1" id="KW-0472">Membrane</keyword>
<keyword evidence="1" id="KW-0812">Transmembrane</keyword>
<dbReference type="Proteomes" id="UP001307849">
    <property type="component" value="Unassembled WGS sequence"/>
</dbReference>
<sequence length="169" mass="18185">MPLTPPPPPPPNTPNDNSLYGKLKTYSSLWCRTPTAGAVTALTTTYLYPFARLTRLETPLVYPRPFPLPFFSAIFAFSSYMSYAGYGRDSAGVLSAWSMVYILMNVRGKNSKSGTMAVGRPGGGMRVFALGVMGWNAIAGTGVFLFGWGHGRGGGGWRMAMPEAEEATV</sequence>
<comment type="caution">
    <text evidence="2">The sequence shown here is derived from an EMBL/GenBank/DDBJ whole genome shotgun (WGS) entry which is preliminary data.</text>
</comment>
<dbReference type="EMBL" id="JAVHJM010000014">
    <property type="protein sequence ID" value="KAK6497986.1"/>
    <property type="molecule type" value="Genomic_DNA"/>
</dbReference>
<feature type="transmembrane region" description="Helical" evidence="1">
    <location>
        <begin position="90"/>
        <end position="106"/>
    </location>
</feature>
<gene>
    <name evidence="2" type="ORF">TWF506_004231</name>
</gene>
<proteinExistence type="predicted"/>
<dbReference type="AlphaFoldDB" id="A0AAN8N2D6"/>